<feature type="chain" id="PRO_5015540140" evidence="1">
    <location>
        <begin position="21"/>
        <end position="93"/>
    </location>
</feature>
<dbReference type="RefSeq" id="WP_109191742.1">
    <property type="nucleotide sequence ID" value="NZ_CP029255.1"/>
</dbReference>
<dbReference type="AlphaFoldDB" id="A0A2S1YJI1"/>
<accession>A0A2S1YJI1</accession>
<organism evidence="2 3">
    <name type="scientific">Flavobacterium crocinum</name>
    <dbReference type="NCBI Taxonomy" id="2183896"/>
    <lineage>
        <taxon>Bacteria</taxon>
        <taxon>Pseudomonadati</taxon>
        <taxon>Bacteroidota</taxon>
        <taxon>Flavobacteriia</taxon>
        <taxon>Flavobacteriales</taxon>
        <taxon>Flavobacteriaceae</taxon>
        <taxon>Flavobacterium</taxon>
    </lineage>
</organism>
<evidence type="ECO:0000256" key="1">
    <source>
        <dbReference type="SAM" id="SignalP"/>
    </source>
</evidence>
<dbReference type="EMBL" id="CP029255">
    <property type="protein sequence ID" value="AWK04230.1"/>
    <property type="molecule type" value="Genomic_DNA"/>
</dbReference>
<evidence type="ECO:0000313" key="3">
    <source>
        <dbReference type="Proteomes" id="UP000245250"/>
    </source>
</evidence>
<dbReference type="Proteomes" id="UP000245250">
    <property type="component" value="Chromosome"/>
</dbReference>
<reference evidence="2 3" key="1">
    <citation type="submission" date="2018-05" db="EMBL/GenBank/DDBJ databases">
        <title>Genome sequencing of Flavobacterium sp. HYN0056.</title>
        <authorList>
            <person name="Yi H."/>
            <person name="Baek C."/>
        </authorList>
    </citation>
    <scope>NUCLEOTIDE SEQUENCE [LARGE SCALE GENOMIC DNA]</scope>
    <source>
        <strain evidence="2 3">HYN0056</strain>
    </source>
</reference>
<evidence type="ECO:0000313" key="2">
    <source>
        <dbReference type="EMBL" id="AWK04230.1"/>
    </source>
</evidence>
<gene>
    <name evidence="2" type="ORF">HYN56_08280</name>
</gene>
<name>A0A2S1YJI1_9FLAO</name>
<feature type="signal peptide" evidence="1">
    <location>
        <begin position="1"/>
        <end position="20"/>
    </location>
</feature>
<keyword evidence="1" id="KW-0732">Signal</keyword>
<proteinExistence type="predicted"/>
<protein>
    <submittedName>
        <fullName evidence="2">Uncharacterized protein</fullName>
    </submittedName>
</protein>
<sequence length="93" mass="10664">MKKLIFTAFAVVMFSSISTAKTAEVLKDCSGYAATKTNADESKRETDGRGCYSSGQYNKIYQIYKMECEMSSMMMVPLEEEEFFFEELIVFQE</sequence>
<keyword evidence="3" id="KW-1185">Reference proteome</keyword>
<dbReference type="KEGG" id="fcr:HYN56_08280"/>